<evidence type="ECO:0000313" key="2">
    <source>
        <dbReference type="EMBL" id="MDT0427342.1"/>
    </source>
</evidence>
<comment type="caution">
    <text evidence="2">The sequence shown here is derived from an EMBL/GenBank/DDBJ whole genome shotgun (WGS) entry which is preliminary data.</text>
</comment>
<gene>
    <name evidence="2" type="ORF">RM649_06760</name>
</gene>
<keyword evidence="3" id="KW-1185">Reference proteome</keyword>
<organism evidence="2 3">
    <name type="scientific">Streptomyces salyersiae</name>
    <dbReference type="NCBI Taxonomy" id="3075530"/>
    <lineage>
        <taxon>Bacteria</taxon>
        <taxon>Bacillati</taxon>
        <taxon>Actinomycetota</taxon>
        <taxon>Actinomycetes</taxon>
        <taxon>Kitasatosporales</taxon>
        <taxon>Streptomycetaceae</taxon>
        <taxon>Streptomyces</taxon>
    </lineage>
</organism>
<name>A0ABU2RER5_9ACTN</name>
<protein>
    <submittedName>
        <fullName evidence="2">Uncharacterized protein</fullName>
    </submittedName>
</protein>
<reference evidence="3" key="1">
    <citation type="submission" date="2023-07" db="EMBL/GenBank/DDBJ databases">
        <title>30 novel species of actinomycetes from the DSMZ collection.</title>
        <authorList>
            <person name="Nouioui I."/>
        </authorList>
    </citation>
    <scope>NUCLEOTIDE SEQUENCE [LARGE SCALE GENOMIC DNA]</scope>
    <source>
        <strain evidence="3">DSM 41770</strain>
    </source>
</reference>
<accession>A0ABU2RER5</accession>
<sequence>MAPQSFITEWNAETGVLRAVSPRAGDTVPGGTPPPEADGETSIGFRTVASLAFTHDGGVCAVDVPDIPERVAPAIPVARGQGTVGFAWLDSGWLWIPLSDGRAARQHSGLAEIELRLRRDEVTGLSLRFLDQGTGT</sequence>
<dbReference type="EMBL" id="JAVREX010000002">
    <property type="protein sequence ID" value="MDT0427342.1"/>
    <property type="molecule type" value="Genomic_DNA"/>
</dbReference>
<proteinExistence type="predicted"/>
<dbReference type="Proteomes" id="UP001183777">
    <property type="component" value="Unassembled WGS sequence"/>
</dbReference>
<dbReference type="RefSeq" id="WP_200693908.1">
    <property type="nucleotide sequence ID" value="NZ_JAVREX010000002.1"/>
</dbReference>
<evidence type="ECO:0000313" key="3">
    <source>
        <dbReference type="Proteomes" id="UP001183777"/>
    </source>
</evidence>
<feature type="region of interest" description="Disordered" evidence="1">
    <location>
        <begin position="21"/>
        <end position="40"/>
    </location>
</feature>
<evidence type="ECO:0000256" key="1">
    <source>
        <dbReference type="SAM" id="MobiDB-lite"/>
    </source>
</evidence>